<feature type="compositionally biased region" description="Basic and acidic residues" evidence="1">
    <location>
        <begin position="1"/>
        <end position="10"/>
    </location>
</feature>
<evidence type="ECO:0000313" key="3">
    <source>
        <dbReference type="Proteomes" id="UP001200741"/>
    </source>
</evidence>
<comment type="caution">
    <text evidence="2">The sequence shown here is derived from an EMBL/GenBank/DDBJ whole genome shotgun (WGS) entry which is preliminary data.</text>
</comment>
<dbReference type="RefSeq" id="WP_233371260.1">
    <property type="nucleotide sequence ID" value="NZ_JAJTWU010000003.1"/>
</dbReference>
<evidence type="ECO:0000313" key="2">
    <source>
        <dbReference type="EMBL" id="MCE4554334.1"/>
    </source>
</evidence>
<gene>
    <name evidence="2" type="ORF">LXT13_07725</name>
</gene>
<keyword evidence="3" id="KW-1185">Reference proteome</keyword>
<feature type="region of interest" description="Disordered" evidence="1">
    <location>
        <begin position="1"/>
        <end position="30"/>
    </location>
</feature>
<sequence length="219" mass="23576">MKEMTRDHASEPQSPAAQREGRTGGGSMSAQLALSPRLLAQRRSLDDAACEPVQRVEQPLAQEAGNRVHQLAAVAQLNTVRSAPVQFRGTAEQLRQLILQWNALKGITVQVQATDYVSDSRDITGTYTATFTQNANGLTQGQADDWVDRALAHAESSSSDESQHESSSDEATTGIVVQSTDGLMTLGDSATPTGDGRYYVVVQGVHHLARKNGSIYELL</sequence>
<evidence type="ECO:0008006" key="4">
    <source>
        <dbReference type="Google" id="ProtNLM"/>
    </source>
</evidence>
<evidence type="ECO:0000256" key="1">
    <source>
        <dbReference type="SAM" id="MobiDB-lite"/>
    </source>
</evidence>
<organism evidence="2 3">
    <name type="scientific">Pelomonas cellulosilytica</name>
    <dbReference type="NCBI Taxonomy" id="2906762"/>
    <lineage>
        <taxon>Bacteria</taxon>
        <taxon>Pseudomonadati</taxon>
        <taxon>Pseudomonadota</taxon>
        <taxon>Betaproteobacteria</taxon>
        <taxon>Burkholderiales</taxon>
        <taxon>Sphaerotilaceae</taxon>
        <taxon>Roseateles</taxon>
    </lineage>
</organism>
<accession>A0ABS8XNI2</accession>
<reference evidence="2 3" key="1">
    <citation type="submission" date="2021-12" db="EMBL/GenBank/DDBJ databases">
        <title>Genome seq of P8.</title>
        <authorList>
            <person name="Seo T."/>
        </authorList>
    </citation>
    <scope>NUCLEOTIDE SEQUENCE [LARGE SCALE GENOMIC DNA]</scope>
    <source>
        <strain evidence="2 3">P8</strain>
    </source>
</reference>
<dbReference type="Proteomes" id="UP001200741">
    <property type="component" value="Unassembled WGS sequence"/>
</dbReference>
<feature type="region of interest" description="Disordered" evidence="1">
    <location>
        <begin position="152"/>
        <end position="171"/>
    </location>
</feature>
<dbReference type="EMBL" id="JAJTWU010000003">
    <property type="protein sequence ID" value="MCE4554334.1"/>
    <property type="molecule type" value="Genomic_DNA"/>
</dbReference>
<proteinExistence type="predicted"/>
<name>A0ABS8XNI2_9BURK</name>
<protein>
    <recommendedName>
        <fullName evidence="4">Lipoprotein</fullName>
    </recommendedName>
</protein>